<comment type="subcellular location">
    <subcellularLocation>
        <location evidence="1">Membrane</location>
        <topology evidence="1">Multi-pass membrane protein</topology>
    </subcellularLocation>
</comment>
<dbReference type="Proteomes" id="UP000784286">
    <property type="component" value="Unassembled WGS sequence"/>
</dbReference>
<feature type="transmembrane region" description="Helical" evidence="6">
    <location>
        <begin position="271"/>
        <end position="291"/>
    </location>
</feature>
<feature type="transmembrane region" description="Helical" evidence="6">
    <location>
        <begin position="39"/>
        <end position="64"/>
    </location>
</feature>
<dbReference type="InterPro" id="IPR044644">
    <property type="entry name" value="DinF-like"/>
</dbReference>
<accession>A0A948X0U9</accession>
<dbReference type="Pfam" id="PF01554">
    <property type="entry name" value="MatE"/>
    <property type="match status" value="2"/>
</dbReference>
<dbReference type="InterPro" id="IPR002528">
    <property type="entry name" value="MATE_fam"/>
</dbReference>
<evidence type="ECO:0000256" key="4">
    <source>
        <dbReference type="ARBA" id="ARBA00022989"/>
    </source>
</evidence>
<evidence type="ECO:0000256" key="2">
    <source>
        <dbReference type="ARBA" id="ARBA00010199"/>
    </source>
</evidence>
<dbReference type="GO" id="GO:0042910">
    <property type="term" value="F:xenobiotic transmembrane transporter activity"/>
    <property type="evidence" value="ECO:0007669"/>
    <property type="project" value="InterPro"/>
</dbReference>
<feature type="transmembrane region" description="Helical" evidence="6">
    <location>
        <begin position="238"/>
        <end position="259"/>
    </location>
</feature>
<keyword evidence="3 6" id="KW-0812">Transmembrane</keyword>
<dbReference type="PANTHER" id="PTHR42893">
    <property type="entry name" value="PROTEIN DETOXIFICATION 44, CHLOROPLASTIC-RELATED"/>
    <property type="match status" value="1"/>
</dbReference>
<evidence type="ECO:0000256" key="3">
    <source>
        <dbReference type="ARBA" id="ARBA00022692"/>
    </source>
</evidence>
<evidence type="ECO:0000256" key="6">
    <source>
        <dbReference type="SAM" id="Phobius"/>
    </source>
</evidence>
<reference evidence="7" key="1">
    <citation type="journal article" date="2021" name="PeerJ">
        <title>Extensive microbial diversity within the chicken gut microbiome revealed by metagenomics and culture.</title>
        <authorList>
            <person name="Gilroy R."/>
            <person name="Ravi A."/>
            <person name="Getino M."/>
            <person name="Pursley I."/>
            <person name="Horton D.L."/>
            <person name="Alikhan N.F."/>
            <person name="Baker D."/>
            <person name="Gharbi K."/>
            <person name="Hall N."/>
            <person name="Watson M."/>
            <person name="Adriaenssens E.M."/>
            <person name="Foster-Nyarko E."/>
            <person name="Jarju S."/>
            <person name="Secka A."/>
            <person name="Antonio M."/>
            <person name="Oren A."/>
            <person name="Chaudhuri R.R."/>
            <person name="La Ragione R."/>
            <person name="Hildebrand F."/>
            <person name="Pallen M.J."/>
        </authorList>
    </citation>
    <scope>NUCLEOTIDE SEQUENCE</scope>
    <source>
        <strain evidence="7">8470</strain>
    </source>
</reference>
<reference evidence="7" key="2">
    <citation type="submission" date="2021-04" db="EMBL/GenBank/DDBJ databases">
        <authorList>
            <person name="Gilroy R."/>
        </authorList>
    </citation>
    <scope>NUCLEOTIDE SEQUENCE</scope>
    <source>
        <strain evidence="7">8470</strain>
    </source>
</reference>
<feature type="transmembrane region" description="Helical" evidence="6">
    <location>
        <begin position="379"/>
        <end position="399"/>
    </location>
</feature>
<evidence type="ECO:0000313" key="8">
    <source>
        <dbReference type="Proteomes" id="UP000784286"/>
    </source>
</evidence>
<comment type="similarity">
    <text evidence="2">Belongs to the multi antimicrobial extrusion (MATE) (TC 2.A.66.1) family.</text>
</comment>
<evidence type="ECO:0000256" key="5">
    <source>
        <dbReference type="ARBA" id="ARBA00023136"/>
    </source>
</evidence>
<comment type="caution">
    <text evidence="7">The sequence shown here is derived from an EMBL/GenBank/DDBJ whole genome shotgun (WGS) entry which is preliminary data.</text>
</comment>
<feature type="transmembrane region" description="Helical" evidence="6">
    <location>
        <begin position="157"/>
        <end position="178"/>
    </location>
</feature>
<feature type="transmembrane region" description="Helical" evidence="6">
    <location>
        <begin position="85"/>
        <end position="107"/>
    </location>
</feature>
<feature type="transmembrane region" description="Helical" evidence="6">
    <location>
        <begin position="350"/>
        <end position="367"/>
    </location>
</feature>
<feature type="transmembrane region" description="Helical" evidence="6">
    <location>
        <begin position="405"/>
        <end position="425"/>
    </location>
</feature>
<evidence type="ECO:0000313" key="7">
    <source>
        <dbReference type="EMBL" id="MBU3855747.1"/>
    </source>
</evidence>
<sequence length="442" mass="48706">MNQTDKQILHIAVPSIVSNITVPLLGLVDVTIVGHLGSAAYIGAIAVGGMLFNMIYWVFGFLRMGTGGLTAQAFGQRNEAEITRILLRSLSVSFLLAAALLILQYPIRHLAFFFIDASPEVQDMATRYFHICIWGAPATLGLYSFIGWFIGMQNSRYPMFIAITQNVVNIAASLFFVFALDMKVAGVALGTLIAQYAGLLMACLLCRHKYKSLRPYVRRHRLFERQAMKRFFNVNRDIFFRTLCIVAVTVFFTSTGAAYGDVVLAVNTLLMQLFTLFSYVMDGFAYAGEALSGKYAGAGNRTAFRQTVRHLFYWGTALAAGFTLLYGIGGKDFLSLLTNDTEVISASGDYFAWVLAIPAAGFSAFLLDGICIGATATRIMLRAIFIASACFFLLYYGLHGTMGNHALWLAFISYLGLRGIMQALLSRKLLSQGFFSTFANNQ</sequence>
<dbReference type="GO" id="GO:0015297">
    <property type="term" value="F:antiporter activity"/>
    <property type="evidence" value="ECO:0007669"/>
    <property type="project" value="InterPro"/>
</dbReference>
<feature type="transmembrane region" description="Helical" evidence="6">
    <location>
        <begin position="127"/>
        <end position="150"/>
    </location>
</feature>
<evidence type="ECO:0000256" key="1">
    <source>
        <dbReference type="ARBA" id="ARBA00004141"/>
    </source>
</evidence>
<dbReference type="NCBIfam" id="TIGR00797">
    <property type="entry name" value="matE"/>
    <property type="match status" value="1"/>
</dbReference>
<dbReference type="GO" id="GO:0005886">
    <property type="term" value="C:plasma membrane"/>
    <property type="evidence" value="ECO:0007669"/>
    <property type="project" value="TreeGrafter"/>
</dbReference>
<dbReference type="EMBL" id="JAHLFJ010000042">
    <property type="protein sequence ID" value="MBU3855747.1"/>
    <property type="molecule type" value="Genomic_DNA"/>
</dbReference>
<name>A0A948X0U9_9BACT</name>
<organism evidence="7 8">
    <name type="scientific">Candidatus Phocaeicola excrementipullorum</name>
    <dbReference type="NCBI Taxonomy" id="2838731"/>
    <lineage>
        <taxon>Bacteria</taxon>
        <taxon>Pseudomonadati</taxon>
        <taxon>Bacteroidota</taxon>
        <taxon>Bacteroidia</taxon>
        <taxon>Bacteroidales</taxon>
        <taxon>Bacteroidaceae</taxon>
        <taxon>Phocaeicola</taxon>
    </lineage>
</organism>
<dbReference type="CDD" id="cd13136">
    <property type="entry name" value="MATE_DinF_like"/>
    <property type="match status" value="1"/>
</dbReference>
<keyword evidence="4 6" id="KW-1133">Transmembrane helix</keyword>
<feature type="transmembrane region" description="Helical" evidence="6">
    <location>
        <begin position="184"/>
        <end position="206"/>
    </location>
</feature>
<keyword evidence="5 6" id="KW-0472">Membrane</keyword>
<dbReference type="AlphaFoldDB" id="A0A948X0U9"/>
<protein>
    <submittedName>
        <fullName evidence="7">MATE family efflux transporter</fullName>
    </submittedName>
</protein>
<feature type="transmembrane region" description="Helical" evidence="6">
    <location>
        <begin position="12"/>
        <end position="33"/>
    </location>
</feature>
<dbReference type="PANTHER" id="PTHR42893:SF46">
    <property type="entry name" value="PROTEIN DETOXIFICATION 44, CHLOROPLASTIC"/>
    <property type="match status" value="1"/>
</dbReference>
<gene>
    <name evidence="7" type="ORF">H9928_04165</name>
</gene>
<proteinExistence type="inferred from homology"/>
<feature type="transmembrane region" description="Helical" evidence="6">
    <location>
        <begin position="311"/>
        <end position="330"/>
    </location>
</feature>